<evidence type="ECO:0000256" key="8">
    <source>
        <dbReference type="ARBA" id="ARBA00022777"/>
    </source>
</evidence>
<evidence type="ECO:0000256" key="12">
    <source>
        <dbReference type="SAM" id="Phobius"/>
    </source>
</evidence>
<dbReference type="PROSITE" id="PS50885">
    <property type="entry name" value="HAMP"/>
    <property type="match status" value="1"/>
</dbReference>
<gene>
    <name evidence="14" type="ORF">CUJ86_08835</name>
</gene>
<evidence type="ECO:0000256" key="2">
    <source>
        <dbReference type="ARBA" id="ARBA00004651"/>
    </source>
</evidence>
<dbReference type="EMBL" id="PGCL01000003">
    <property type="protein sequence ID" value="TAJ44125.1"/>
    <property type="molecule type" value="Genomic_DNA"/>
</dbReference>
<keyword evidence="15" id="KW-1185">Reference proteome</keyword>
<organism evidence="14 15">
    <name type="scientific">Methanofollis fontis</name>
    <dbReference type="NCBI Taxonomy" id="2052832"/>
    <lineage>
        <taxon>Archaea</taxon>
        <taxon>Methanobacteriati</taxon>
        <taxon>Methanobacteriota</taxon>
        <taxon>Stenosarchaea group</taxon>
        <taxon>Methanomicrobia</taxon>
        <taxon>Methanomicrobiales</taxon>
        <taxon>Methanomicrobiaceae</taxon>
        <taxon>Methanofollis</taxon>
    </lineage>
</organism>
<dbReference type="PANTHER" id="PTHR45528:SF1">
    <property type="entry name" value="SENSOR HISTIDINE KINASE CPXA"/>
    <property type="match status" value="1"/>
</dbReference>
<dbReference type="PANTHER" id="PTHR45528">
    <property type="entry name" value="SENSOR HISTIDINE KINASE CPXA"/>
    <property type="match status" value="1"/>
</dbReference>
<comment type="caution">
    <text evidence="14">The sequence shown here is derived from an EMBL/GenBank/DDBJ whole genome shotgun (WGS) entry which is preliminary data.</text>
</comment>
<dbReference type="CDD" id="cd06225">
    <property type="entry name" value="HAMP"/>
    <property type="match status" value="1"/>
</dbReference>
<keyword evidence="11 12" id="KW-0472">Membrane</keyword>
<dbReference type="SMART" id="SM00304">
    <property type="entry name" value="HAMP"/>
    <property type="match status" value="1"/>
</dbReference>
<keyword evidence="7" id="KW-0547">Nucleotide-binding</keyword>
<evidence type="ECO:0000256" key="11">
    <source>
        <dbReference type="ARBA" id="ARBA00023136"/>
    </source>
</evidence>
<keyword evidence="8" id="KW-0418">Kinase</keyword>
<evidence type="ECO:0000256" key="1">
    <source>
        <dbReference type="ARBA" id="ARBA00000085"/>
    </source>
</evidence>
<reference evidence="14 15" key="1">
    <citation type="submission" date="2017-11" db="EMBL/GenBank/DDBJ databases">
        <title>Isolation and Characterization of Methanofollis Species from Methane Seep Offshore SW Taiwan.</title>
        <authorList>
            <person name="Teng N.-H."/>
            <person name="Lai M.-C."/>
            <person name="Chen S.-C."/>
        </authorList>
    </citation>
    <scope>NUCLEOTIDE SEQUENCE [LARGE SCALE GENOMIC DNA]</scope>
    <source>
        <strain evidence="14 15">FWC-SCC2</strain>
    </source>
</reference>
<evidence type="ECO:0000256" key="9">
    <source>
        <dbReference type="ARBA" id="ARBA00022840"/>
    </source>
</evidence>
<keyword evidence="4" id="KW-1003">Cell membrane</keyword>
<evidence type="ECO:0000313" key="15">
    <source>
        <dbReference type="Proteomes" id="UP000292580"/>
    </source>
</evidence>
<dbReference type="Pfam" id="PF00672">
    <property type="entry name" value="HAMP"/>
    <property type="match status" value="1"/>
</dbReference>
<keyword evidence="9" id="KW-0067">ATP-binding</keyword>
<dbReference type="Proteomes" id="UP000292580">
    <property type="component" value="Unassembled WGS sequence"/>
</dbReference>
<dbReference type="SUPFAM" id="SSF158472">
    <property type="entry name" value="HAMP domain-like"/>
    <property type="match status" value="1"/>
</dbReference>
<keyword evidence="12" id="KW-1133">Transmembrane helix</keyword>
<dbReference type="RefSeq" id="WP_130647193.1">
    <property type="nucleotide sequence ID" value="NZ_PGCL01000003.1"/>
</dbReference>
<feature type="domain" description="HAMP" evidence="13">
    <location>
        <begin position="80"/>
        <end position="133"/>
    </location>
</feature>
<comment type="subcellular location">
    <subcellularLocation>
        <location evidence="2">Cell membrane</location>
        <topology evidence="2">Multi-pass membrane protein</topology>
    </subcellularLocation>
</comment>
<evidence type="ECO:0000313" key="14">
    <source>
        <dbReference type="EMBL" id="TAJ44125.1"/>
    </source>
</evidence>
<evidence type="ECO:0000256" key="7">
    <source>
        <dbReference type="ARBA" id="ARBA00022741"/>
    </source>
</evidence>
<dbReference type="AlphaFoldDB" id="A0A483CSP8"/>
<dbReference type="GO" id="GO:0005886">
    <property type="term" value="C:plasma membrane"/>
    <property type="evidence" value="ECO:0007669"/>
    <property type="project" value="UniProtKB-SubCell"/>
</dbReference>
<keyword evidence="6" id="KW-0808">Transferase</keyword>
<protein>
    <recommendedName>
        <fullName evidence="3">histidine kinase</fullName>
        <ecNumber evidence="3">2.7.13.3</ecNumber>
    </recommendedName>
</protein>
<evidence type="ECO:0000256" key="3">
    <source>
        <dbReference type="ARBA" id="ARBA00012438"/>
    </source>
</evidence>
<evidence type="ECO:0000256" key="6">
    <source>
        <dbReference type="ARBA" id="ARBA00022679"/>
    </source>
</evidence>
<dbReference type="Gene3D" id="6.10.340.10">
    <property type="match status" value="1"/>
</dbReference>
<keyword evidence="12" id="KW-0812">Transmembrane</keyword>
<evidence type="ECO:0000256" key="5">
    <source>
        <dbReference type="ARBA" id="ARBA00022553"/>
    </source>
</evidence>
<dbReference type="EC" id="2.7.13.3" evidence="3"/>
<proteinExistence type="predicted"/>
<dbReference type="GO" id="GO:0004673">
    <property type="term" value="F:protein histidine kinase activity"/>
    <property type="evidence" value="ECO:0007669"/>
    <property type="project" value="UniProtKB-EC"/>
</dbReference>
<keyword evidence="5" id="KW-0597">Phosphoprotein</keyword>
<dbReference type="GO" id="GO:0000160">
    <property type="term" value="P:phosphorelay signal transduction system"/>
    <property type="evidence" value="ECO:0007669"/>
    <property type="project" value="UniProtKB-KW"/>
</dbReference>
<accession>A0A483CSP8</accession>
<dbReference type="GO" id="GO:0005524">
    <property type="term" value="F:ATP binding"/>
    <property type="evidence" value="ECO:0007669"/>
    <property type="project" value="UniProtKB-KW"/>
</dbReference>
<dbReference type="InterPro" id="IPR003660">
    <property type="entry name" value="HAMP_dom"/>
</dbReference>
<sequence>MDGMIRSGIGGGTLTLQIPIFYKLFVSMLFVAVIPIVLIGIMAAGDTGGIVSAIGLPATIFLLTLTTLSIVVMWSFFLASSITSPITRLSEVARSVSMGDLRNAEVSVMTNDEIGDLASSFNRMINSYKILDALAREDGE</sequence>
<evidence type="ECO:0000259" key="13">
    <source>
        <dbReference type="PROSITE" id="PS50885"/>
    </source>
</evidence>
<dbReference type="InterPro" id="IPR050398">
    <property type="entry name" value="HssS/ArlS-like"/>
</dbReference>
<keyword evidence="10" id="KW-0902">Two-component regulatory system</keyword>
<evidence type="ECO:0000256" key="4">
    <source>
        <dbReference type="ARBA" id="ARBA00022475"/>
    </source>
</evidence>
<name>A0A483CSP8_9EURY</name>
<evidence type="ECO:0000256" key="10">
    <source>
        <dbReference type="ARBA" id="ARBA00023012"/>
    </source>
</evidence>
<feature type="transmembrane region" description="Helical" evidence="12">
    <location>
        <begin position="20"/>
        <end position="44"/>
    </location>
</feature>
<comment type="catalytic activity">
    <reaction evidence="1">
        <text>ATP + protein L-histidine = ADP + protein N-phospho-L-histidine.</text>
        <dbReference type="EC" id="2.7.13.3"/>
    </reaction>
</comment>
<feature type="transmembrane region" description="Helical" evidence="12">
    <location>
        <begin position="50"/>
        <end position="79"/>
    </location>
</feature>
<dbReference type="OrthoDB" id="147431at2157"/>